<evidence type="ECO:0000256" key="7">
    <source>
        <dbReference type="ARBA" id="ARBA00047960"/>
    </source>
</evidence>
<evidence type="ECO:0000256" key="5">
    <source>
        <dbReference type="ARBA" id="ARBA00022575"/>
    </source>
</evidence>
<dbReference type="Pfam" id="PF00043">
    <property type="entry name" value="GST_C"/>
    <property type="match status" value="1"/>
</dbReference>
<dbReference type="Gene3D" id="1.20.1050.10">
    <property type="match status" value="1"/>
</dbReference>
<dbReference type="EMBL" id="QGKY02000190">
    <property type="protein sequence ID" value="KAF2589282.1"/>
    <property type="molecule type" value="Genomic_DNA"/>
</dbReference>
<comment type="caution">
    <text evidence="9">The sequence shown here is derived from an EMBL/GenBank/DDBJ whole genome shotgun (WGS) entry which is preliminary data.</text>
</comment>
<dbReference type="PROSITE" id="PS50405">
    <property type="entry name" value="GST_CTER"/>
    <property type="match status" value="1"/>
</dbReference>
<dbReference type="GO" id="GO:0043295">
    <property type="term" value="F:glutathione binding"/>
    <property type="evidence" value="ECO:0007669"/>
    <property type="project" value="TreeGrafter"/>
</dbReference>
<evidence type="ECO:0000256" key="4">
    <source>
        <dbReference type="ARBA" id="ARBA00022490"/>
    </source>
</evidence>
<dbReference type="GO" id="GO:0006749">
    <property type="term" value="P:glutathione metabolic process"/>
    <property type="evidence" value="ECO:0007669"/>
    <property type="project" value="TreeGrafter"/>
</dbReference>
<dbReference type="GO" id="GO:0009407">
    <property type="term" value="P:toxin catabolic process"/>
    <property type="evidence" value="ECO:0007669"/>
    <property type="project" value="UniProtKB-ARBA"/>
</dbReference>
<keyword evidence="4" id="KW-0963">Cytoplasm</keyword>
<protein>
    <recommendedName>
        <fullName evidence="3">glutathione transferase</fullName>
        <ecNumber evidence="3">2.5.1.18</ecNumber>
    </recommendedName>
</protein>
<dbReference type="InterPro" id="IPR036282">
    <property type="entry name" value="Glutathione-S-Trfase_C_sf"/>
</dbReference>
<dbReference type="InterPro" id="IPR004046">
    <property type="entry name" value="GST_C"/>
</dbReference>
<dbReference type="GO" id="GO:0004364">
    <property type="term" value="F:glutathione transferase activity"/>
    <property type="evidence" value="ECO:0007669"/>
    <property type="project" value="UniProtKB-EC"/>
</dbReference>
<dbReference type="CDD" id="cd03187">
    <property type="entry name" value="GST_C_Phi"/>
    <property type="match status" value="1"/>
</dbReference>
<gene>
    <name evidence="9" type="ORF">F2Q70_00042187</name>
</gene>
<dbReference type="PANTHER" id="PTHR43900:SF81">
    <property type="entry name" value="GLUTATHIONE TRANSFERASE"/>
    <property type="match status" value="1"/>
</dbReference>
<proteinExistence type="inferred from homology"/>
<dbReference type="SUPFAM" id="SSF47616">
    <property type="entry name" value="GST C-terminal domain-like"/>
    <property type="match status" value="1"/>
</dbReference>
<dbReference type="AlphaFoldDB" id="A0A8S9K558"/>
<reference evidence="9" key="1">
    <citation type="submission" date="2019-12" db="EMBL/GenBank/DDBJ databases">
        <title>Genome sequencing and annotation of Brassica cretica.</title>
        <authorList>
            <person name="Studholme D.J."/>
            <person name="Sarris P.F."/>
        </authorList>
    </citation>
    <scope>NUCLEOTIDE SEQUENCE</scope>
    <source>
        <strain evidence="9">PFS-102/07</strain>
        <tissue evidence="9">Leaf</tissue>
    </source>
</reference>
<dbReference type="InterPro" id="IPR034347">
    <property type="entry name" value="GST_Phi_C"/>
</dbReference>
<evidence type="ECO:0000259" key="8">
    <source>
        <dbReference type="PROSITE" id="PS50405"/>
    </source>
</evidence>
<keyword evidence="5" id="KW-0216">Detoxification</keyword>
<comment type="similarity">
    <text evidence="2">Belongs to the GST superfamily. Phi family.</text>
</comment>
<evidence type="ECO:0000256" key="2">
    <source>
        <dbReference type="ARBA" id="ARBA00010128"/>
    </source>
</evidence>
<evidence type="ECO:0000256" key="1">
    <source>
        <dbReference type="ARBA" id="ARBA00004514"/>
    </source>
</evidence>
<evidence type="ECO:0000256" key="3">
    <source>
        <dbReference type="ARBA" id="ARBA00012452"/>
    </source>
</evidence>
<sequence>MAILTVWMEIEAHQFDPFASKLTWEQAIKPIYGLETDHVVVKENEANLEKVLDIYEKRLGKYRFLACNTFTLADLHHLPNIQYLLGTPTKRLFEDRPKVLKWVGEITGREAWKMACDHEKCWMSKCGKFQCLKDILDVLEFNIFFEVVVGHDNVRNQHTSFNSLKLIAENVSTKSEALQLVCVVVDWLKFHLNSKRKSILEKMIHEISYGFEGNMCFDQDDMFEFIYELLYDGVENSGFALEVLYKKIG</sequence>
<name>A0A8S9K558_BRACR</name>
<comment type="catalytic activity">
    <reaction evidence="7">
        <text>RX + glutathione = an S-substituted glutathione + a halide anion + H(+)</text>
        <dbReference type="Rhea" id="RHEA:16437"/>
        <dbReference type="ChEBI" id="CHEBI:15378"/>
        <dbReference type="ChEBI" id="CHEBI:16042"/>
        <dbReference type="ChEBI" id="CHEBI:17792"/>
        <dbReference type="ChEBI" id="CHEBI:57925"/>
        <dbReference type="ChEBI" id="CHEBI:90779"/>
        <dbReference type="EC" id="2.5.1.18"/>
    </reaction>
</comment>
<dbReference type="InterPro" id="IPR010987">
    <property type="entry name" value="Glutathione-S-Trfase_C-like"/>
</dbReference>
<keyword evidence="6" id="KW-0808">Transferase</keyword>
<accession>A0A8S9K558</accession>
<dbReference type="EC" id="2.5.1.18" evidence="3"/>
<dbReference type="GO" id="GO:0005829">
    <property type="term" value="C:cytosol"/>
    <property type="evidence" value="ECO:0007669"/>
    <property type="project" value="UniProtKB-SubCell"/>
</dbReference>
<comment type="subcellular location">
    <subcellularLocation>
        <location evidence="1">Cytoplasm</location>
        <location evidence="1">Cytosol</location>
    </subcellularLocation>
</comment>
<dbReference type="PANTHER" id="PTHR43900">
    <property type="entry name" value="GLUTATHIONE S-TRANSFERASE RHO"/>
    <property type="match status" value="1"/>
</dbReference>
<evidence type="ECO:0000256" key="6">
    <source>
        <dbReference type="ARBA" id="ARBA00022679"/>
    </source>
</evidence>
<organism evidence="9">
    <name type="scientific">Brassica cretica</name>
    <name type="common">Mustard</name>
    <dbReference type="NCBI Taxonomy" id="69181"/>
    <lineage>
        <taxon>Eukaryota</taxon>
        <taxon>Viridiplantae</taxon>
        <taxon>Streptophyta</taxon>
        <taxon>Embryophyta</taxon>
        <taxon>Tracheophyta</taxon>
        <taxon>Spermatophyta</taxon>
        <taxon>Magnoliopsida</taxon>
        <taxon>eudicotyledons</taxon>
        <taxon>Gunneridae</taxon>
        <taxon>Pentapetalae</taxon>
        <taxon>rosids</taxon>
        <taxon>malvids</taxon>
        <taxon>Brassicales</taxon>
        <taxon>Brassicaceae</taxon>
        <taxon>Brassiceae</taxon>
        <taxon>Brassica</taxon>
    </lineage>
</organism>
<feature type="domain" description="GST C-terminal" evidence="8">
    <location>
        <begin position="1"/>
        <end position="129"/>
    </location>
</feature>
<dbReference type="FunFam" id="1.20.1050.10:FF:000004">
    <property type="entry name" value="Glutathione S-transferase F2"/>
    <property type="match status" value="1"/>
</dbReference>
<evidence type="ECO:0000313" key="9">
    <source>
        <dbReference type="EMBL" id="KAF2589282.1"/>
    </source>
</evidence>